<name>A0ABT1EGC7_9FIRM</name>
<evidence type="ECO:0000259" key="2">
    <source>
        <dbReference type="Pfam" id="PF20736"/>
    </source>
</evidence>
<dbReference type="Pfam" id="PF07944">
    <property type="entry name" value="Beta-AFase-like_GH127_cat"/>
    <property type="match status" value="1"/>
</dbReference>
<dbReference type="EMBL" id="JAMZFW010000030">
    <property type="protein sequence ID" value="MCP1103522.1"/>
    <property type="molecule type" value="Genomic_DNA"/>
</dbReference>
<evidence type="ECO:0000313" key="5">
    <source>
        <dbReference type="Proteomes" id="UP001523566"/>
    </source>
</evidence>
<proteinExistence type="predicted"/>
<dbReference type="Gene3D" id="1.50.10.10">
    <property type="match status" value="1"/>
</dbReference>
<dbReference type="RefSeq" id="WP_262067294.1">
    <property type="nucleotide sequence ID" value="NZ_JAMXOD010000030.1"/>
</dbReference>
<dbReference type="GO" id="GO:0016787">
    <property type="term" value="F:hydrolase activity"/>
    <property type="evidence" value="ECO:0007669"/>
    <property type="project" value="UniProtKB-KW"/>
</dbReference>
<dbReference type="InterPro" id="IPR049046">
    <property type="entry name" value="Beta-AFase-like_GH127_middle"/>
</dbReference>
<dbReference type="Pfam" id="PF20736">
    <property type="entry name" value="Glyco_hydro127M"/>
    <property type="match status" value="1"/>
</dbReference>
<dbReference type="Proteomes" id="UP001523566">
    <property type="component" value="Unassembled WGS sequence"/>
</dbReference>
<gene>
    <name evidence="4" type="ORF">NK125_14050</name>
</gene>
<dbReference type="PANTHER" id="PTHR43465">
    <property type="entry name" value="DUF1680 DOMAIN PROTEIN (AFU_ORTHOLOGUE AFUA_1G08910)"/>
    <property type="match status" value="1"/>
</dbReference>
<comment type="caution">
    <text evidence="4">The sequence shown here is derived from an EMBL/GenBank/DDBJ whole genome shotgun (WGS) entry which is preliminary data.</text>
</comment>
<reference evidence="4 5" key="1">
    <citation type="journal article" date="2022" name="Genome Biol. Evol.">
        <title>Host diet, physiology and behaviors set the stage for Lachnospiraceae cladogenesis.</title>
        <authorList>
            <person name="Vera-Ponce De Leon A."/>
            <person name="Schneider M."/>
            <person name="Jahnes B.C."/>
            <person name="Sadowski V."/>
            <person name="Camuy-Velez L.A."/>
            <person name="Duan J."/>
            <person name="Sabree Z.L."/>
        </authorList>
    </citation>
    <scope>NUCLEOTIDE SEQUENCE [LARGE SCALE GENOMIC DNA]</scope>
    <source>
        <strain evidence="4 5">PAL113</strain>
    </source>
</reference>
<keyword evidence="4" id="KW-0378">Hydrolase</keyword>
<feature type="domain" description="Non-reducing end beta-L-arabinofuranosidase-like GH127 C-terminal" evidence="3">
    <location>
        <begin position="528"/>
        <end position="639"/>
    </location>
</feature>
<dbReference type="Pfam" id="PF20737">
    <property type="entry name" value="Glyco_hydro127C"/>
    <property type="match status" value="1"/>
</dbReference>
<organism evidence="4 5">
    <name type="scientific">Aequitasia blattaphilus</name>
    <dbReference type="NCBI Taxonomy" id="2949332"/>
    <lineage>
        <taxon>Bacteria</taxon>
        <taxon>Bacillati</taxon>
        <taxon>Bacillota</taxon>
        <taxon>Clostridia</taxon>
        <taxon>Lachnospirales</taxon>
        <taxon>Lachnospiraceae</taxon>
        <taxon>Aequitasia</taxon>
    </lineage>
</organism>
<dbReference type="InterPro" id="IPR008928">
    <property type="entry name" value="6-hairpin_glycosidase_sf"/>
</dbReference>
<evidence type="ECO:0000313" key="4">
    <source>
        <dbReference type="EMBL" id="MCP1103522.1"/>
    </source>
</evidence>
<sequence>MKLESIDLKKIRIEDQFWSKHVNLVKNTIIPYQWDAMNDRIKDAEPSRCLENFKIAAGLSKGEFYGAVFQDTDIAKWLEAVGFVLAANKDEELEKTADEVIDLIGKAQQEDGYLNTYFTIKEPKRRWKDLCEGHELYTAGHMMEAAVAYYLGTGKTKFLDIMKKNADLICETFGQEEGKVKGYPGHQEVEIGLIKLYHVTGERKYLDMAKYFIDIRGVGENYFLKEMKSDDYHLIFPEFANYDPSYSQSHMPVREQESAEGHAVRAVYMYTAMAELAYEYQDEELMKACKNLWNNIVEKRMYITGGIGSSGILERFTVDYDLPNDYCYCESCASIGLAMFALRMANITKEAQYIDVLERALYNTVLAGVALDGKSFFYVNPLEVRPETCKDRTSKEHVKPIRQKWFGVACCPPNIARTLASLGQYIYGKSENTLYINLFISNQAKIELGEDEIEVRIDSDFPAKNHFKIAFSKIAKEIKVGIRIPGYGEEYTGLINGKSVAYTVEKGYAVFMVGEDTEIEISFKAPAKYVGTNPKVSTNNGKVALVRGPQVYCLEEVDNGDGLAGIYVDTKTLPKEIQSEKLGGSIFLELQGKRIDEEDWPKNQLYAAREITYKDVTIKAVPYSYWNNRGIGEMTVWMNNQI</sequence>
<dbReference type="InterPro" id="IPR049049">
    <property type="entry name" value="Beta-AFase-like_GH127_C"/>
</dbReference>
<dbReference type="InterPro" id="IPR049174">
    <property type="entry name" value="Beta-AFase-like"/>
</dbReference>
<accession>A0ABT1EGC7</accession>
<evidence type="ECO:0000259" key="1">
    <source>
        <dbReference type="Pfam" id="PF07944"/>
    </source>
</evidence>
<dbReference type="SUPFAM" id="SSF48208">
    <property type="entry name" value="Six-hairpin glycosidases"/>
    <property type="match status" value="1"/>
</dbReference>
<dbReference type="PANTHER" id="PTHR43465:SF2">
    <property type="entry name" value="DUF1680 DOMAIN PROTEIN (AFU_ORTHOLOGUE AFUA_1G08910)"/>
    <property type="match status" value="1"/>
</dbReference>
<feature type="domain" description="Non-reducing end beta-L-arabinofuranosidase-like GH127 middle" evidence="2">
    <location>
        <begin position="433"/>
        <end position="510"/>
    </location>
</feature>
<keyword evidence="5" id="KW-1185">Reference proteome</keyword>
<feature type="domain" description="Non-reducing end beta-L-arabinofuranosidase-like GH127 catalytic" evidence="1">
    <location>
        <begin position="11"/>
        <end position="423"/>
    </location>
</feature>
<dbReference type="InterPro" id="IPR012341">
    <property type="entry name" value="6hp_glycosidase-like_sf"/>
</dbReference>
<protein>
    <submittedName>
        <fullName evidence="4">Glycoside hydrolase family 127 protein</fullName>
    </submittedName>
</protein>
<dbReference type="InterPro" id="IPR012878">
    <property type="entry name" value="Beta-AFase-like_GH127_cat"/>
</dbReference>
<evidence type="ECO:0000259" key="3">
    <source>
        <dbReference type="Pfam" id="PF20737"/>
    </source>
</evidence>